<feature type="chain" id="PRO_5032375942" description="Plastid lipid-associated protein/fibrillin conserved domain-containing protein" evidence="1">
    <location>
        <begin position="26"/>
        <end position="195"/>
    </location>
</feature>
<name>A0A812JP81_9DINO</name>
<evidence type="ECO:0008006" key="4">
    <source>
        <dbReference type="Google" id="ProtNLM"/>
    </source>
</evidence>
<comment type="caution">
    <text evidence="2">The sequence shown here is derived from an EMBL/GenBank/DDBJ whole genome shotgun (WGS) entry which is preliminary data.</text>
</comment>
<sequence>MAGLLLRRLRLAALTFLTFLSSTAAELCSESPYSCTKGQGLLQQQTEALKRSAGDFGASRLVAGIEAEEQAGRTPAEAINCIFDSDLCHWVNVPNEKMEPWVHDTAGGESYAYANLTDGQFVMMCPPFVATSEIPVKIKYSFQGKLLRFTYTSGDQIMRHLIIERQGDKAGRYPCRSVTPSSTRLGRQSIRTRQC</sequence>
<keyword evidence="1" id="KW-0732">Signal</keyword>
<dbReference type="AlphaFoldDB" id="A0A812JP81"/>
<proteinExistence type="predicted"/>
<accession>A0A812JP81</accession>
<evidence type="ECO:0000313" key="3">
    <source>
        <dbReference type="Proteomes" id="UP000604046"/>
    </source>
</evidence>
<gene>
    <name evidence="2" type="ORF">SNAT2548_LOCUS7247</name>
</gene>
<feature type="signal peptide" evidence="1">
    <location>
        <begin position="1"/>
        <end position="25"/>
    </location>
</feature>
<evidence type="ECO:0000256" key="1">
    <source>
        <dbReference type="SAM" id="SignalP"/>
    </source>
</evidence>
<reference evidence="2" key="1">
    <citation type="submission" date="2021-02" db="EMBL/GenBank/DDBJ databases">
        <authorList>
            <person name="Dougan E. K."/>
            <person name="Rhodes N."/>
            <person name="Thang M."/>
            <person name="Chan C."/>
        </authorList>
    </citation>
    <scope>NUCLEOTIDE SEQUENCE</scope>
</reference>
<keyword evidence="3" id="KW-1185">Reference proteome</keyword>
<dbReference type="Proteomes" id="UP000604046">
    <property type="component" value="Unassembled WGS sequence"/>
</dbReference>
<organism evidence="2 3">
    <name type="scientific">Symbiodinium natans</name>
    <dbReference type="NCBI Taxonomy" id="878477"/>
    <lineage>
        <taxon>Eukaryota</taxon>
        <taxon>Sar</taxon>
        <taxon>Alveolata</taxon>
        <taxon>Dinophyceae</taxon>
        <taxon>Suessiales</taxon>
        <taxon>Symbiodiniaceae</taxon>
        <taxon>Symbiodinium</taxon>
    </lineage>
</organism>
<protein>
    <recommendedName>
        <fullName evidence="4">Plastid lipid-associated protein/fibrillin conserved domain-containing protein</fullName>
    </recommendedName>
</protein>
<dbReference type="EMBL" id="CAJNDS010000502">
    <property type="protein sequence ID" value="CAE7212818.1"/>
    <property type="molecule type" value="Genomic_DNA"/>
</dbReference>
<evidence type="ECO:0000313" key="2">
    <source>
        <dbReference type="EMBL" id="CAE7212818.1"/>
    </source>
</evidence>